<name>A0ABP0W535_9BRYO</name>
<evidence type="ECO:0000256" key="1">
    <source>
        <dbReference type="SAM" id="MobiDB-lite"/>
    </source>
</evidence>
<protein>
    <submittedName>
        <fullName evidence="2">Uncharacterized protein</fullName>
    </submittedName>
</protein>
<accession>A0ABP0W535</accession>
<keyword evidence="3" id="KW-1185">Reference proteome</keyword>
<dbReference type="Proteomes" id="UP001497444">
    <property type="component" value="Chromosome 14"/>
</dbReference>
<sequence length="75" mass="8234">MLYRSGQAGREAEQSKATQSSQGGGRRQAAGREMLRRISLPQQAPKADENDEGGICSRQLWKNNMQSWSNVLAVG</sequence>
<evidence type="ECO:0000313" key="2">
    <source>
        <dbReference type="EMBL" id="CAK9261905.1"/>
    </source>
</evidence>
<reference evidence="2" key="1">
    <citation type="submission" date="2024-02" db="EMBL/GenBank/DDBJ databases">
        <authorList>
            <consortium name="ELIXIR-Norway"/>
            <consortium name="Elixir Norway"/>
        </authorList>
    </citation>
    <scope>NUCLEOTIDE SEQUENCE</scope>
</reference>
<evidence type="ECO:0000313" key="3">
    <source>
        <dbReference type="Proteomes" id="UP001497444"/>
    </source>
</evidence>
<proteinExistence type="predicted"/>
<organism evidence="2 3">
    <name type="scientific">Sphagnum jensenii</name>
    <dbReference type="NCBI Taxonomy" id="128206"/>
    <lineage>
        <taxon>Eukaryota</taxon>
        <taxon>Viridiplantae</taxon>
        <taxon>Streptophyta</taxon>
        <taxon>Embryophyta</taxon>
        <taxon>Bryophyta</taxon>
        <taxon>Sphagnophytina</taxon>
        <taxon>Sphagnopsida</taxon>
        <taxon>Sphagnales</taxon>
        <taxon>Sphagnaceae</taxon>
        <taxon>Sphagnum</taxon>
    </lineage>
</organism>
<feature type="region of interest" description="Disordered" evidence="1">
    <location>
        <begin position="1"/>
        <end position="55"/>
    </location>
</feature>
<dbReference type="EMBL" id="OZ020109">
    <property type="protein sequence ID" value="CAK9261905.1"/>
    <property type="molecule type" value="Genomic_DNA"/>
</dbReference>
<gene>
    <name evidence="2" type="ORF">CSSPJE1EN1_LOCUS7383</name>
</gene>